<gene>
    <name evidence="2" type="ORF">MAUB_57230</name>
</gene>
<dbReference type="Gene3D" id="3.40.1350.10">
    <property type="match status" value="1"/>
</dbReference>
<evidence type="ECO:0000313" key="2">
    <source>
        <dbReference type="EMBL" id="BBX87850.1"/>
    </source>
</evidence>
<dbReference type="InterPro" id="IPR011856">
    <property type="entry name" value="tRNA_endonuc-like_dom_sf"/>
</dbReference>
<reference evidence="2 3" key="1">
    <citation type="journal article" date="2019" name="Emerg. Microbes Infect.">
        <title>Comprehensive subspecies identification of 175 nontuberculous mycobacteria species based on 7547 genomic profiles.</title>
        <authorList>
            <person name="Matsumoto Y."/>
            <person name="Kinjo T."/>
            <person name="Motooka D."/>
            <person name="Nabeya D."/>
            <person name="Jung N."/>
            <person name="Uechi K."/>
            <person name="Horii T."/>
            <person name="Iida T."/>
            <person name="Fujita J."/>
            <person name="Nakamura S."/>
        </authorList>
    </citation>
    <scope>NUCLEOTIDE SEQUENCE [LARGE SCALE GENOMIC DNA]</scope>
    <source>
        <strain evidence="2 3">JCM 15296</strain>
    </source>
</reference>
<protein>
    <recommendedName>
        <fullName evidence="1">Restriction endonuclease type IV Mrr domain-containing protein</fullName>
    </recommendedName>
</protein>
<dbReference type="Proteomes" id="UP000465609">
    <property type="component" value="Chromosome"/>
</dbReference>
<evidence type="ECO:0000259" key="1">
    <source>
        <dbReference type="Pfam" id="PF04471"/>
    </source>
</evidence>
<dbReference type="RefSeq" id="WP_138230224.1">
    <property type="nucleotide sequence ID" value="NZ_AP022577.1"/>
</dbReference>
<sequence length="313" mass="35563">MELGEPPWPVYDAIEQPTKDIQEYRYRLKRARRRAVRTRAEVVVAEIDRLLPICVRSVPREASAKIQTAETEVIRDRIAEIDRLLGDATPRAGRWSDLRRHMSFGEGHDWWDIFELDWPSVKPEILSAVITETDPLPVPDLDLGVAAANEPSGGVTTALRWDLITDEGFERLLYDLLRGLEGYDSVDWLMKTNATDHGRDLTCYRTLPDASGYSRRERVIVQAKHWRSKSVDPVSVMDVVSRLSAWEPPHIHCLVVAASGRFTADAIRFIETHNERGSDPRIEPWSEAHLEAMLARRPELTAAYGLRGQAASH</sequence>
<dbReference type="InterPro" id="IPR011335">
    <property type="entry name" value="Restrct_endonuc-II-like"/>
</dbReference>
<keyword evidence="3" id="KW-1185">Reference proteome</keyword>
<dbReference type="Pfam" id="PF04471">
    <property type="entry name" value="Mrr_cat"/>
    <property type="match status" value="1"/>
</dbReference>
<dbReference type="InterPro" id="IPR007560">
    <property type="entry name" value="Restrct_endonuc_IV_Mrr"/>
</dbReference>
<feature type="domain" description="Restriction endonuclease type IV Mrr" evidence="1">
    <location>
        <begin position="165"/>
        <end position="274"/>
    </location>
</feature>
<dbReference type="SUPFAM" id="SSF52980">
    <property type="entry name" value="Restriction endonuclease-like"/>
    <property type="match status" value="1"/>
</dbReference>
<evidence type="ECO:0000313" key="3">
    <source>
        <dbReference type="Proteomes" id="UP000465609"/>
    </source>
</evidence>
<organism evidence="2 3">
    <name type="scientific">Mycolicibacterium aubagnense</name>
    <dbReference type="NCBI Taxonomy" id="319707"/>
    <lineage>
        <taxon>Bacteria</taxon>
        <taxon>Bacillati</taxon>
        <taxon>Actinomycetota</taxon>
        <taxon>Actinomycetes</taxon>
        <taxon>Mycobacteriales</taxon>
        <taxon>Mycobacteriaceae</taxon>
        <taxon>Mycolicibacterium</taxon>
    </lineage>
</organism>
<proteinExistence type="predicted"/>
<name>A0ABM7IMJ2_9MYCO</name>
<dbReference type="EMBL" id="AP022577">
    <property type="protein sequence ID" value="BBX87850.1"/>
    <property type="molecule type" value="Genomic_DNA"/>
</dbReference>
<accession>A0ABM7IMJ2</accession>